<dbReference type="Gene3D" id="3.40.50.720">
    <property type="entry name" value="NAD(P)-binding Rossmann-like Domain"/>
    <property type="match status" value="2"/>
</dbReference>
<keyword evidence="1 3" id="KW-0560">Oxidoreductase</keyword>
<dbReference type="Pfam" id="PF02826">
    <property type="entry name" value="2-Hacid_dh_C"/>
    <property type="match status" value="1"/>
</dbReference>
<gene>
    <name evidence="6" type="ORF">JYK00_09180</name>
</gene>
<reference evidence="6 7" key="1">
    <citation type="submission" date="2021-03" db="EMBL/GenBank/DDBJ databases">
        <title>Thermosipho ferrireducens sp.nov., an anaerobic thermophilic iron-reducing bacterium isolated from a deep-sea hydrothermal sulfide deposits.</title>
        <authorList>
            <person name="Zeng X."/>
            <person name="Chen Y."/>
            <person name="Shao Z."/>
        </authorList>
    </citation>
    <scope>NUCLEOTIDE SEQUENCE [LARGE SCALE GENOMIC DNA]</scope>
    <source>
        <strain evidence="6 7">JL129W03</strain>
    </source>
</reference>
<dbReference type="InterPro" id="IPR036291">
    <property type="entry name" value="NAD(P)-bd_dom_sf"/>
</dbReference>
<feature type="domain" description="D-isomer specific 2-hydroxyacid dehydrogenase NAD-binding" evidence="5">
    <location>
        <begin position="102"/>
        <end position="287"/>
    </location>
</feature>
<dbReference type="PANTHER" id="PTHR10996:SF178">
    <property type="entry name" value="2-HYDROXYACID DEHYDROGENASE YGL185C-RELATED"/>
    <property type="match status" value="1"/>
</dbReference>
<evidence type="ECO:0000259" key="4">
    <source>
        <dbReference type="Pfam" id="PF00389"/>
    </source>
</evidence>
<sequence length="324" mass="36528">MKILVLTKINDYLKSKMEDLGKKYNISWIVVPGKEVNTVLPEIDAIVAGYVAPEQIEIAKNLKAIFVPWAGADMLPWDVIKKKGVFVANSHGNGKIVAERALALALTLTARVVEYHNDLLKGIWHGFAVGFKKEDLWFSLQNKNVAILGTGTIGRHLAKLLRGFGCKIIGFKRVFKEIKDFDLITTSIESAIKDAHVVFVTLPLTKETYHIINKKVLLLMKNKFLINVGRGELIEEKALYKALENKILAGYASDVWYNYPGKEKSVVLPFNYPIHKFKNVVISPHVGGYTIEGQEGRIDELIENIEHFIMKGKPKNIVDPEQMY</sequence>
<dbReference type="Pfam" id="PF00389">
    <property type="entry name" value="2-Hacid_dh"/>
    <property type="match status" value="1"/>
</dbReference>
<accession>A0ABX7S949</accession>
<evidence type="ECO:0000256" key="2">
    <source>
        <dbReference type="ARBA" id="ARBA00023027"/>
    </source>
</evidence>
<dbReference type="InterPro" id="IPR006139">
    <property type="entry name" value="D-isomer_2_OHA_DH_cat_dom"/>
</dbReference>
<dbReference type="CDD" id="cd12165">
    <property type="entry name" value="2-Hacid_dh_6"/>
    <property type="match status" value="1"/>
</dbReference>
<evidence type="ECO:0000259" key="5">
    <source>
        <dbReference type="Pfam" id="PF02826"/>
    </source>
</evidence>
<dbReference type="InterPro" id="IPR006140">
    <property type="entry name" value="D-isomer_DH_NAD-bd"/>
</dbReference>
<dbReference type="RefSeq" id="WP_207566599.1">
    <property type="nucleotide sequence ID" value="NZ_CP071446.1"/>
</dbReference>
<dbReference type="SUPFAM" id="SSF51735">
    <property type="entry name" value="NAD(P)-binding Rossmann-fold domains"/>
    <property type="match status" value="1"/>
</dbReference>
<keyword evidence="2" id="KW-0520">NAD</keyword>
<evidence type="ECO:0000313" key="6">
    <source>
        <dbReference type="EMBL" id="QTA37878.1"/>
    </source>
</evidence>
<evidence type="ECO:0000313" key="7">
    <source>
        <dbReference type="Proteomes" id="UP000671862"/>
    </source>
</evidence>
<dbReference type="InterPro" id="IPR050223">
    <property type="entry name" value="D-isomer_2-hydroxyacid_DH"/>
</dbReference>
<dbReference type="Proteomes" id="UP000671862">
    <property type="component" value="Chromosome"/>
</dbReference>
<dbReference type="PANTHER" id="PTHR10996">
    <property type="entry name" value="2-HYDROXYACID DEHYDROGENASE-RELATED"/>
    <property type="match status" value="1"/>
</dbReference>
<proteinExistence type="inferred from homology"/>
<organism evidence="6 7">
    <name type="scientific">Thermosipho ferrireducens</name>
    <dbReference type="NCBI Taxonomy" id="2571116"/>
    <lineage>
        <taxon>Bacteria</taxon>
        <taxon>Thermotogati</taxon>
        <taxon>Thermotogota</taxon>
        <taxon>Thermotogae</taxon>
        <taxon>Thermotogales</taxon>
        <taxon>Fervidobacteriaceae</taxon>
        <taxon>Thermosipho</taxon>
    </lineage>
</organism>
<comment type="similarity">
    <text evidence="3">Belongs to the D-isomer specific 2-hydroxyacid dehydrogenase family.</text>
</comment>
<feature type="domain" description="D-isomer specific 2-hydroxyacid dehydrogenase catalytic" evidence="4">
    <location>
        <begin position="32"/>
        <end position="318"/>
    </location>
</feature>
<evidence type="ECO:0000256" key="3">
    <source>
        <dbReference type="RuleBase" id="RU003719"/>
    </source>
</evidence>
<protein>
    <submittedName>
        <fullName evidence="6">Hydroxyacid dehydrogenase</fullName>
    </submittedName>
</protein>
<dbReference type="EMBL" id="CP071446">
    <property type="protein sequence ID" value="QTA37878.1"/>
    <property type="molecule type" value="Genomic_DNA"/>
</dbReference>
<evidence type="ECO:0000256" key="1">
    <source>
        <dbReference type="ARBA" id="ARBA00023002"/>
    </source>
</evidence>
<keyword evidence="7" id="KW-1185">Reference proteome</keyword>
<name>A0ABX7S949_9BACT</name>
<dbReference type="SUPFAM" id="SSF52283">
    <property type="entry name" value="Formate/glycerate dehydrogenase catalytic domain-like"/>
    <property type="match status" value="1"/>
</dbReference>